<dbReference type="OrthoDB" id="7004163at2"/>
<dbReference type="RefSeq" id="WP_065989399.1">
    <property type="nucleotide sequence ID" value="NZ_MDEN01000063.1"/>
</dbReference>
<organism evidence="1 2">
    <name type="scientific">Pseudomonas graminis</name>
    <dbReference type="NCBI Taxonomy" id="158627"/>
    <lineage>
        <taxon>Bacteria</taxon>
        <taxon>Pseudomonadati</taxon>
        <taxon>Pseudomonadota</taxon>
        <taxon>Gammaproteobacteria</taxon>
        <taxon>Pseudomonadales</taxon>
        <taxon>Pseudomonadaceae</taxon>
        <taxon>Pseudomonas</taxon>
    </lineage>
</organism>
<reference evidence="1 2" key="1">
    <citation type="submission" date="2016-08" db="EMBL/GenBank/DDBJ databases">
        <title>Whole genome sequence of Pseudomonas graminis strain UASWS1507, a potential biological control agent for agriculture.</title>
        <authorList>
            <person name="Crovadore J."/>
            <person name="Calmin G."/>
            <person name="Chablais R."/>
            <person name="Cochard B."/>
            <person name="Lefort F."/>
        </authorList>
    </citation>
    <scope>NUCLEOTIDE SEQUENCE [LARGE SCALE GENOMIC DNA]</scope>
    <source>
        <strain evidence="1 2">UASWS1507</strain>
    </source>
</reference>
<sequence>MKVWTISFLDKDGVQQTLDLESDHRPSDEEAAQRIRPILFPVASDLDLIDLDGRTAEPTVKTLKEQNAVQIISIVEAP</sequence>
<proteinExistence type="predicted"/>
<dbReference type="EMBL" id="MDEN01000063">
    <property type="protein sequence ID" value="OCX19616.1"/>
    <property type="molecule type" value="Genomic_DNA"/>
</dbReference>
<gene>
    <name evidence="1" type="ORF">BBI10_14595</name>
</gene>
<evidence type="ECO:0000313" key="2">
    <source>
        <dbReference type="Proteomes" id="UP000095143"/>
    </source>
</evidence>
<accession>A0A1C2DY82</accession>
<dbReference type="AlphaFoldDB" id="A0A1C2DY82"/>
<dbReference type="Proteomes" id="UP000095143">
    <property type="component" value="Unassembled WGS sequence"/>
</dbReference>
<comment type="caution">
    <text evidence="1">The sequence shown here is derived from an EMBL/GenBank/DDBJ whole genome shotgun (WGS) entry which is preliminary data.</text>
</comment>
<name>A0A1C2DY82_9PSED</name>
<evidence type="ECO:0000313" key="1">
    <source>
        <dbReference type="EMBL" id="OCX19616.1"/>
    </source>
</evidence>
<protein>
    <submittedName>
        <fullName evidence="1">Uncharacterized protein</fullName>
    </submittedName>
</protein>